<dbReference type="OrthoDB" id="3162439at2759"/>
<comment type="caution">
    <text evidence="3">The sequence shown here is derived from an EMBL/GenBank/DDBJ whole genome shotgun (WGS) entry which is preliminary data.</text>
</comment>
<dbReference type="InterPro" id="IPR018712">
    <property type="entry name" value="Tle1-like_cat"/>
</dbReference>
<accession>A0A2G8RLR7</accession>
<dbReference type="STRING" id="1077348.A0A2G8RLR7"/>
<dbReference type="PANTHER" id="PTHR33840">
    <property type="match status" value="1"/>
</dbReference>
<feature type="compositionally biased region" description="Polar residues" evidence="1">
    <location>
        <begin position="420"/>
        <end position="430"/>
    </location>
</feature>
<dbReference type="Pfam" id="PF09994">
    <property type="entry name" value="T6SS_Tle1-like_cat"/>
    <property type="match status" value="1"/>
</dbReference>
<feature type="compositionally biased region" description="Basic and acidic residues" evidence="1">
    <location>
        <begin position="232"/>
        <end position="246"/>
    </location>
</feature>
<gene>
    <name evidence="3" type="ORF">GSI_15141</name>
</gene>
<feature type="region of interest" description="Disordered" evidence="1">
    <location>
        <begin position="313"/>
        <end position="332"/>
    </location>
</feature>
<protein>
    <recommendedName>
        <fullName evidence="2">T6SS Phospholipase effector Tle1-like catalytic domain-containing protein</fullName>
    </recommendedName>
</protein>
<proteinExistence type="predicted"/>
<organism evidence="3 4">
    <name type="scientific">Ganoderma sinense ZZ0214-1</name>
    <dbReference type="NCBI Taxonomy" id="1077348"/>
    <lineage>
        <taxon>Eukaryota</taxon>
        <taxon>Fungi</taxon>
        <taxon>Dikarya</taxon>
        <taxon>Basidiomycota</taxon>
        <taxon>Agaricomycotina</taxon>
        <taxon>Agaricomycetes</taxon>
        <taxon>Polyporales</taxon>
        <taxon>Polyporaceae</taxon>
        <taxon>Ganoderma</taxon>
    </lineage>
</organism>
<dbReference type="AlphaFoldDB" id="A0A2G8RLR7"/>
<dbReference type="PANTHER" id="PTHR33840:SF2">
    <property type="entry name" value="TLE1 PHOSPHOLIPASE DOMAIN-CONTAINING PROTEIN"/>
    <property type="match status" value="1"/>
</dbReference>
<feature type="domain" description="T6SS Phospholipase effector Tle1-like catalytic" evidence="2">
    <location>
        <begin position="21"/>
        <end position="377"/>
    </location>
</feature>
<evidence type="ECO:0000259" key="2">
    <source>
        <dbReference type="Pfam" id="PF09994"/>
    </source>
</evidence>
<keyword evidence="4" id="KW-1185">Reference proteome</keyword>
<sequence>MARPSPACKDGTAGDPQRQPRTLILCFDGTANQYDGDNTNVVKFYSLLKKDDESNQQLCYYQPGVGTYFNPGVVSPLFQWCAKILDEAFACYLDAHVRGGYQFIMQNYICGDKICMFGFSRGAYTARALAGMLHKIRLLPRDNPEQIPFAYKLYKSTDANNTALAAGFKQTFCRDVQIEFVGVWETIASVGVIMSPSLPFTTANTTIKTFRHALSLDEHRVKFQPNLYHWGDAERGSGNKSSDKTKISVSLSDSPARAKEKLNGRPNARTRSLRSFLSRWPPKQPQNRAPASLSMSQKAAEVDLEAVVATKSGVSASSDNAESSSSMSSGLGDQIDGGTDVLEVWFAGCHSDIGGGSVSDSTKLSLSEVTLCWMVREVVLAKAPIAFDPVAIQRANLPGSIFEEAEAKTVEDVNLPGQLDPSTSNPNKTQDPGPQAPTGPTEGGGGDPLDVAVDALQPLHDQLKIDPAWWLLEIIPLTHTVRDTNGRTQTKWWIHLGRGRDLPNKPKFHVTVKERMEDADLKYTPRAKWTAGTEIYVE</sequence>
<reference evidence="3 4" key="1">
    <citation type="journal article" date="2015" name="Sci. Rep.">
        <title>Chromosome-level genome map provides insights into diverse defense mechanisms in the medicinal fungus Ganoderma sinense.</title>
        <authorList>
            <person name="Zhu Y."/>
            <person name="Xu J."/>
            <person name="Sun C."/>
            <person name="Zhou S."/>
            <person name="Xu H."/>
            <person name="Nelson D.R."/>
            <person name="Qian J."/>
            <person name="Song J."/>
            <person name="Luo H."/>
            <person name="Xiang L."/>
            <person name="Li Y."/>
            <person name="Xu Z."/>
            <person name="Ji A."/>
            <person name="Wang L."/>
            <person name="Lu S."/>
            <person name="Hayward A."/>
            <person name="Sun W."/>
            <person name="Li X."/>
            <person name="Schwartz D.C."/>
            <person name="Wang Y."/>
            <person name="Chen S."/>
        </authorList>
    </citation>
    <scope>NUCLEOTIDE SEQUENCE [LARGE SCALE GENOMIC DNA]</scope>
    <source>
        <strain evidence="3 4">ZZ0214-1</strain>
    </source>
</reference>
<dbReference type="Proteomes" id="UP000230002">
    <property type="component" value="Unassembled WGS sequence"/>
</dbReference>
<evidence type="ECO:0000256" key="1">
    <source>
        <dbReference type="SAM" id="MobiDB-lite"/>
    </source>
</evidence>
<feature type="compositionally biased region" description="Low complexity" evidence="1">
    <location>
        <begin position="313"/>
        <end position="329"/>
    </location>
</feature>
<name>A0A2G8RLR7_9APHY</name>
<feature type="region of interest" description="Disordered" evidence="1">
    <location>
        <begin position="414"/>
        <end position="450"/>
    </location>
</feature>
<feature type="compositionally biased region" description="Polar residues" evidence="1">
    <location>
        <begin position="285"/>
        <end position="296"/>
    </location>
</feature>
<dbReference type="EMBL" id="AYKW01000069">
    <property type="protein sequence ID" value="PIL22453.1"/>
    <property type="molecule type" value="Genomic_DNA"/>
</dbReference>
<feature type="region of interest" description="Disordered" evidence="1">
    <location>
        <begin position="232"/>
        <end position="296"/>
    </location>
</feature>
<evidence type="ECO:0000313" key="4">
    <source>
        <dbReference type="Proteomes" id="UP000230002"/>
    </source>
</evidence>
<evidence type="ECO:0000313" key="3">
    <source>
        <dbReference type="EMBL" id="PIL22453.1"/>
    </source>
</evidence>